<proteinExistence type="predicted"/>
<reference evidence="1 2" key="1">
    <citation type="journal article" date="2015" name="Nat. Commun.">
        <title>Lucilia cuprina genome unlocks parasitic fly biology to underpin future interventions.</title>
        <authorList>
            <person name="Anstead C.A."/>
            <person name="Korhonen P.K."/>
            <person name="Young N.D."/>
            <person name="Hall R.S."/>
            <person name="Jex A.R."/>
            <person name="Murali S.C."/>
            <person name="Hughes D.S."/>
            <person name="Lee S.F."/>
            <person name="Perry T."/>
            <person name="Stroehlein A.J."/>
            <person name="Ansell B.R."/>
            <person name="Breugelmans B."/>
            <person name="Hofmann A."/>
            <person name="Qu J."/>
            <person name="Dugan S."/>
            <person name="Lee S.L."/>
            <person name="Chao H."/>
            <person name="Dinh H."/>
            <person name="Han Y."/>
            <person name="Doddapaneni H.V."/>
            <person name="Worley K.C."/>
            <person name="Muzny D.M."/>
            <person name="Ioannidis P."/>
            <person name="Waterhouse R.M."/>
            <person name="Zdobnov E.M."/>
            <person name="James P.J."/>
            <person name="Bagnall N.H."/>
            <person name="Kotze A.C."/>
            <person name="Gibbs R.A."/>
            <person name="Richards S."/>
            <person name="Batterham P."/>
            <person name="Gasser R.B."/>
        </authorList>
    </citation>
    <scope>NUCLEOTIDE SEQUENCE [LARGE SCALE GENOMIC DNA]</scope>
    <source>
        <strain evidence="1 2">LS</strain>
        <tissue evidence="1">Full body</tissue>
    </source>
</reference>
<comment type="caution">
    <text evidence="1">The sequence shown here is derived from an EMBL/GenBank/DDBJ whole genome shotgun (WGS) entry which is preliminary data.</text>
</comment>
<evidence type="ECO:0000313" key="2">
    <source>
        <dbReference type="Proteomes" id="UP000037069"/>
    </source>
</evidence>
<dbReference type="Proteomes" id="UP000037069">
    <property type="component" value="Unassembled WGS sequence"/>
</dbReference>
<protein>
    <submittedName>
        <fullName evidence="1">Uncharacterized protein</fullName>
    </submittedName>
</protein>
<gene>
    <name evidence="1" type="ORF">FF38_07494</name>
</gene>
<keyword evidence="2" id="KW-1185">Reference proteome</keyword>
<dbReference type="EMBL" id="JRES01000166">
    <property type="protein sequence ID" value="KNC33702.1"/>
    <property type="molecule type" value="Genomic_DNA"/>
</dbReference>
<organism evidence="1 2">
    <name type="scientific">Lucilia cuprina</name>
    <name type="common">Green bottle fly</name>
    <name type="synonym">Australian sheep blowfly</name>
    <dbReference type="NCBI Taxonomy" id="7375"/>
    <lineage>
        <taxon>Eukaryota</taxon>
        <taxon>Metazoa</taxon>
        <taxon>Ecdysozoa</taxon>
        <taxon>Arthropoda</taxon>
        <taxon>Hexapoda</taxon>
        <taxon>Insecta</taxon>
        <taxon>Pterygota</taxon>
        <taxon>Neoptera</taxon>
        <taxon>Endopterygota</taxon>
        <taxon>Diptera</taxon>
        <taxon>Brachycera</taxon>
        <taxon>Muscomorpha</taxon>
        <taxon>Oestroidea</taxon>
        <taxon>Calliphoridae</taxon>
        <taxon>Luciliinae</taxon>
        <taxon>Lucilia</taxon>
    </lineage>
</organism>
<dbReference type="AlphaFoldDB" id="A0A0L0CNA7"/>
<evidence type="ECO:0000313" key="1">
    <source>
        <dbReference type="EMBL" id="KNC33702.1"/>
    </source>
</evidence>
<accession>A0A0L0CNA7</accession>
<sequence>MVDSHPILDGHSLNSNSVVSNPNIFSAKSTSSTYLESVSATIFSDPFLCSIIKSKLCSCNAQRAKRPFKSLRDISHLRLAWSVITVKGINSTYGLNLLIANTAAKHSFSFRFDVTTLNDYISGCSAVVCVERDSAVLITLPILFPEHLGQLGVTTPINPHL</sequence>
<name>A0A0L0CNA7_LUCCU</name>